<accession>A0AAD8YCX3</accession>
<organism evidence="1 2">
    <name type="scientific">Skeletonema marinoi</name>
    <dbReference type="NCBI Taxonomy" id="267567"/>
    <lineage>
        <taxon>Eukaryota</taxon>
        <taxon>Sar</taxon>
        <taxon>Stramenopiles</taxon>
        <taxon>Ochrophyta</taxon>
        <taxon>Bacillariophyta</taxon>
        <taxon>Coscinodiscophyceae</taxon>
        <taxon>Thalassiosirophycidae</taxon>
        <taxon>Thalassiosirales</taxon>
        <taxon>Skeletonemataceae</taxon>
        <taxon>Skeletonema</taxon>
        <taxon>Skeletonema marinoi-dohrnii complex</taxon>
    </lineage>
</organism>
<dbReference type="InterPro" id="IPR042208">
    <property type="entry name" value="D-ser_dehydrat-like_sf"/>
</dbReference>
<dbReference type="AlphaFoldDB" id="A0AAD8YCX3"/>
<keyword evidence="2" id="KW-1185">Reference proteome</keyword>
<name>A0AAD8YCX3_9STRA</name>
<dbReference type="Gene3D" id="2.40.37.20">
    <property type="entry name" value="D-serine dehydratase-like domain"/>
    <property type="match status" value="1"/>
</dbReference>
<protein>
    <submittedName>
        <fullName evidence="1">Uncharacterized protein</fullName>
    </submittedName>
</protein>
<dbReference type="InterPro" id="IPR029066">
    <property type="entry name" value="PLP-binding_barrel"/>
</dbReference>
<sequence length="229" mass="25972">MTTNIKKKYNNIWMRHTWPPPPTTTRHTSRRGKTAAKFPELLLLRTEYLPRLRPHVKTHKTIEGCIIQAGIDSAGDESLADVVRFVASTLSELSMIVKLGCQYKRKPFTDVIFGIPICKSKLLSIHNQCHTSWHRQHTEKVAFMTSSTTHNKDCTAEYIGDENTQGWSVFRKLDTGYHRAGITCEKAGIANIELHPGNYVFYDRQQLWTGACSSEKSIGGFVLSRIIGH</sequence>
<dbReference type="Gene3D" id="3.20.20.10">
    <property type="entry name" value="Alanine racemase"/>
    <property type="match status" value="1"/>
</dbReference>
<dbReference type="GO" id="GO:0036088">
    <property type="term" value="P:D-serine catabolic process"/>
    <property type="evidence" value="ECO:0007669"/>
    <property type="project" value="TreeGrafter"/>
</dbReference>
<proteinExistence type="predicted"/>
<dbReference type="EMBL" id="JATAAI010000008">
    <property type="protein sequence ID" value="KAK1743918.1"/>
    <property type="molecule type" value="Genomic_DNA"/>
</dbReference>
<dbReference type="InterPro" id="IPR051466">
    <property type="entry name" value="D-amino_acid_metab_enzyme"/>
</dbReference>
<dbReference type="GO" id="GO:0008721">
    <property type="term" value="F:D-serine ammonia-lyase activity"/>
    <property type="evidence" value="ECO:0007669"/>
    <property type="project" value="TreeGrafter"/>
</dbReference>
<dbReference type="PANTHER" id="PTHR28004:SF2">
    <property type="entry name" value="D-SERINE DEHYDRATASE"/>
    <property type="match status" value="1"/>
</dbReference>
<comment type="caution">
    <text evidence="1">The sequence shown here is derived from an EMBL/GenBank/DDBJ whole genome shotgun (WGS) entry which is preliminary data.</text>
</comment>
<evidence type="ECO:0000313" key="2">
    <source>
        <dbReference type="Proteomes" id="UP001224775"/>
    </source>
</evidence>
<reference evidence="1" key="1">
    <citation type="submission" date="2023-06" db="EMBL/GenBank/DDBJ databases">
        <title>Survivors Of The Sea: Transcriptome response of Skeletonema marinoi to long-term dormancy.</title>
        <authorList>
            <person name="Pinder M.I.M."/>
            <person name="Kourtchenko O."/>
            <person name="Robertson E.K."/>
            <person name="Larsson T."/>
            <person name="Maumus F."/>
            <person name="Osuna-Cruz C.M."/>
            <person name="Vancaester E."/>
            <person name="Stenow R."/>
            <person name="Vandepoele K."/>
            <person name="Ploug H."/>
            <person name="Bruchert V."/>
            <person name="Godhe A."/>
            <person name="Topel M."/>
        </authorList>
    </citation>
    <scope>NUCLEOTIDE SEQUENCE</scope>
    <source>
        <strain evidence="1">R05AC</strain>
    </source>
</reference>
<gene>
    <name evidence="1" type="ORF">QTG54_005515</name>
</gene>
<dbReference type="Proteomes" id="UP001224775">
    <property type="component" value="Unassembled WGS sequence"/>
</dbReference>
<evidence type="ECO:0000313" key="1">
    <source>
        <dbReference type="EMBL" id="KAK1743918.1"/>
    </source>
</evidence>
<dbReference type="PANTHER" id="PTHR28004">
    <property type="entry name" value="ZGC:162816-RELATED"/>
    <property type="match status" value="1"/>
</dbReference>